<dbReference type="Proteomes" id="UP001156856">
    <property type="component" value="Unassembled WGS sequence"/>
</dbReference>
<evidence type="ECO:0000313" key="1">
    <source>
        <dbReference type="EMBL" id="GEP03850.1"/>
    </source>
</evidence>
<keyword evidence="4" id="KW-1185">Reference proteome</keyword>
<dbReference type="OrthoDB" id="7996190at2"/>
<dbReference type="Proteomes" id="UP000321960">
    <property type="component" value="Unassembled WGS sequence"/>
</dbReference>
<proteinExistence type="predicted"/>
<reference evidence="4" key="2">
    <citation type="journal article" date="2019" name="Int. J. Syst. Evol. Microbiol.">
        <title>The Global Catalogue of Microorganisms (GCM) 10K type strain sequencing project: providing services to taxonomists for standard genome sequencing and annotation.</title>
        <authorList>
            <consortium name="The Broad Institute Genomics Platform"/>
            <consortium name="The Broad Institute Genome Sequencing Center for Infectious Disease"/>
            <person name="Wu L."/>
            <person name="Ma J."/>
        </authorList>
    </citation>
    <scope>NUCLEOTIDE SEQUENCE [LARGE SCALE GENOMIC DNA]</scope>
    <source>
        <strain evidence="4">NBRC 107715</strain>
    </source>
</reference>
<comment type="caution">
    <text evidence="1">The sequence shown here is derived from an EMBL/GenBank/DDBJ whole genome shotgun (WGS) entry which is preliminary data.</text>
</comment>
<accession>A0A512J1K5</accession>
<evidence type="ECO:0000313" key="2">
    <source>
        <dbReference type="EMBL" id="GLS65292.1"/>
    </source>
</evidence>
<dbReference type="EMBL" id="BJZU01000029">
    <property type="protein sequence ID" value="GEP03850.1"/>
    <property type="molecule type" value="Genomic_DNA"/>
</dbReference>
<dbReference type="EMBL" id="BSPK01000067">
    <property type="protein sequence ID" value="GLS65292.1"/>
    <property type="molecule type" value="Genomic_DNA"/>
</dbReference>
<reference evidence="2" key="4">
    <citation type="submission" date="2023-01" db="EMBL/GenBank/DDBJ databases">
        <title>Draft genome sequence of Methylobacterium oxalidis strain NBRC 107715.</title>
        <authorList>
            <person name="Sun Q."/>
            <person name="Mori K."/>
        </authorList>
    </citation>
    <scope>NUCLEOTIDE SEQUENCE</scope>
    <source>
        <strain evidence="2">NBRC 107715</strain>
    </source>
</reference>
<gene>
    <name evidence="2" type="ORF">GCM10007888_36740</name>
    <name evidence="1" type="ORF">MOX02_18880</name>
</gene>
<name>A0A512J1K5_9HYPH</name>
<dbReference type="AlphaFoldDB" id="A0A512J1K5"/>
<organism evidence="1 3">
    <name type="scientific">Methylobacterium oxalidis</name>
    <dbReference type="NCBI Taxonomy" id="944322"/>
    <lineage>
        <taxon>Bacteria</taxon>
        <taxon>Pseudomonadati</taxon>
        <taxon>Pseudomonadota</taxon>
        <taxon>Alphaproteobacteria</taxon>
        <taxon>Hyphomicrobiales</taxon>
        <taxon>Methylobacteriaceae</taxon>
        <taxon>Methylobacterium</taxon>
    </lineage>
</organism>
<protein>
    <submittedName>
        <fullName evidence="1">Uncharacterized protein</fullName>
    </submittedName>
</protein>
<sequence length="89" mass="10282">MTERLCDVAGRRLIVECVPCRRRGVYAVERLRQRFGEHADLYEVWLQLTQSCRHQHAIGARRPNQYGRACRAQLDVEGGDRSGSPRSRT</sequence>
<evidence type="ECO:0000313" key="4">
    <source>
        <dbReference type="Proteomes" id="UP001156856"/>
    </source>
</evidence>
<reference evidence="2" key="1">
    <citation type="journal article" date="2014" name="Int. J. Syst. Evol. Microbiol.">
        <title>Complete genome of a new Firmicutes species belonging to the dominant human colonic microbiota ('Ruminococcus bicirculans') reveals two chromosomes and a selective capacity to utilize plant glucans.</title>
        <authorList>
            <consortium name="NISC Comparative Sequencing Program"/>
            <person name="Wegmann U."/>
            <person name="Louis P."/>
            <person name="Goesmann A."/>
            <person name="Henrissat B."/>
            <person name="Duncan S.H."/>
            <person name="Flint H.J."/>
        </authorList>
    </citation>
    <scope>NUCLEOTIDE SEQUENCE</scope>
    <source>
        <strain evidence="2">NBRC 107715</strain>
    </source>
</reference>
<reference evidence="1 3" key="3">
    <citation type="submission" date="2019-07" db="EMBL/GenBank/DDBJ databases">
        <title>Whole genome shotgun sequence of Methylobacterium oxalidis NBRC 107715.</title>
        <authorList>
            <person name="Hosoyama A."/>
            <person name="Uohara A."/>
            <person name="Ohji S."/>
            <person name="Ichikawa N."/>
        </authorList>
    </citation>
    <scope>NUCLEOTIDE SEQUENCE [LARGE SCALE GENOMIC DNA]</scope>
    <source>
        <strain evidence="1 3">NBRC 107715</strain>
    </source>
</reference>
<evidence type="ECO:0000313" key="3">
    <source>
        <dbReference type="Proteomes" id="UP000321960"/>
    </source>
</evidence>